<evidence type="ECO:0000256" key="4">
    <source>
        <dbReference type="ARBA" id="ARBA00022741"/>
    </source>
</evidence>
<keyword evidence="5" id="KW-0067">ATP-binding</keyword>
<dbReference type="EC" id="6.1.1.14" evidence="2"/>
<feature type="non-terminal residue" evidence="9">
    <location>
        <position position="225"/>
    </location>
</feature>
<protein>
    <recommendedName>
        <fullName evidence="2">glycine--tRNA ligase</fullName>
        <ecNumber evidence="2">6.1.1.14</ecNumber>
    </recommendedName>
</protein>
<name>A0A354YWS3_9FIRM</name>
<feature type="non-terminal residue" evidence="9">
    <location>
        <position position="1"/>
    </location>
</feature>
<evidence type="ECO:0000256" key="6">
    <source>
        <dbReference type="ARBA" id="ARBA00022917"/>
    </source>
</evidence>
<dbReference type="GO" id="GO:0005524">
    <property type="term" value="F:ATP binding"/>
    <property type="evidence" value="ECO:0007669"/>
    <property type="project" value="UniProtKB-KW"/>
</dbReference>
<dbReference type="EMBL" id="DNZF01000168">
    <property type="protein sequence ID" value="HBK53795.1"/>
    <property type="molecule type" value="Genomic_DNA"/>
</dbReference>
<dbReference type="GO" id="GO:0005829">
    <property type="term" value="C:cytosol"/>
    <property type="evidence" value="ECO:0007669"/>
    <property type="project" value="TreeGrafter"/>
</dbReference>
<evidence type="ECO:0000256" key="2">
    <source>
        <dbReference type="ARBA" id="ARBA00012829"/>
    </source>
</evidence>
<dbReference type="Pfam" id="PF02092">
    <property type="entry name" value="tRNA_synt_2f"/>
    <property type="match status" value="1"/>
</dbReference>
<keyword evidence="6" id="KW-0648">Protein biosynthesis</keyword>
<dbReference type="PRINTS" id="PR01045">
    <property type="entry name" value="TRNASYNTHGB"/>
</dbReference>
<dbReference type="InterPro" id="IPR006194">
    <property type="entry name" value="Gly-tRNA-synth_heterodimer"/>
</dbReference>
<dbReference type="PROSITE" id="PS50861">
    <property type="entry name" value="AA_TRNA_LIGASE_II_GLYAB"/>
    <property type="match status" value="1"/>
</dbReference>
<evidence type="ECO:0000256" key="5">
    <source>
        <dbReference type="ARBA" id="ARBA00022840"/>
    </source>
</evidence>
<proteinExistence type="inferred from homology"/>
<evidence type="ECO:0000256" key="1">
    <source>
        <dbReference type="ARBA" id="ARBA00008226"/>
    </source>
</evidence>
<dbReference type="NCBIfam" id="TIGR00211">
    <property type="entry name" value="glyS"/>
    <property type="match status" value="1"/>
</dbReference>
<gene>
    <name evidence="9" type="ORF">DDZ44_07665</name>
</gene>
<evidence type="ECO:0000313" key="10">
    <source>
        <dbReference type="Proteomes" id="UP000263273"/>
    </source>
</evidence>
<evidence type="ECO:0000313" key="9">
    <source>
        <dbReference type="EMBL" id="HBK53795.1"/>
    </source>
</evidence>
<keyword evidence="7" id="KW-0030">Aminoacyl-tRNA synthetase</keyword>
<comment type="similarity">
    <text evidence="1">Belongs to the class-II aminoacyl-tRNA synthetase family.</text>
</comment>
<dbReference type="GO" id="GO:0006426">
    <property type="term" value="P:glycyl-tRNA aminoacylation"/>
    <property type="evidence" value="ECO:0007669"/>
    <property type="project" value="InterPro"/>
</dbReference>
<evidence type="ECO:0000256" key="7">
    <source>
        <dbReference type="ARBA" id="ARBA00023146"/>
    </source>
</evidence>
<dbReference type="PANTHER" id="PTHR30075:SF2">
    <property type="entry name" value="GLYCINE--TRNA LIGASE, CHLOROPLASTIC_MITOCHONDRIAL 2"/>
    <property type="match status" value="1"/>
</dbReference>
<dbReference type="GO" id="GO:0004820">
    <property type="term" value="F:glycine-tRNA ligase activity"/>
    <property type="evidence" value="ECO:0007669"/>
    <property type="project" value="UniProtKB-EC"/>
</dbReference>
<sequence>NYTYGHRFLSTGALPVASIDDYFRILREHYVILDQAERKKMIWQQVQEVAGAAGGKAMENEELLEEVAFLVEFPTAFYGEFSPSYLAVPPEVLTTSMIEHQRYFPVYNNEGRLLPGFVGVRNGTDYCLDLVRAGNERVLKARLEDALFFWNEDSRKSLEEMSAKLKDVLFHERLGTLADKALRLQKLALFIGQETGLSQPEKLQRSALLCKADLMSNMVYEFPEL</sequence>
<dbReference type="Proteomes" id="UP000263273">
    <property type="component" value="Unassembled WGS sequence"/>
</dbReference>
<dbReference type="PANTHER" id="PTHR30075">
    <property type="entry name" value="GLYCYL-TRNA SYNTHETASE"/>
    <property type="match status" value="1"/>
</dbReference>
<comment type="catalytic activity">
    <reaction evidence="8">
        <text>tRNA(Gly) + glycine + ATP = glycyl-tRNA(Gly) + AMP + diphosphate</text>
        <dbReference type="Rhea" id="RHEA:16013"/>
        <dbReference type="Rhea" id="RHEA-COMP:9664"/>
        <dbReference type="Rhea" id="RHEA-COMP:9683"/>
        <dbReference type="ChEBI" id="CHEBI:30616"/>
        <dbReference type="ChEBI" id="CHEBI:33019"/>
        <dbReference type="ChEBI" id="CHEBI:57305"/>
        <dbReference type="ChEBI" id="CHEBI:78442"/>
        <dbReference type="ChEBI" id="CHEBI:78522"/>
        <dbReference type="ChEBI" id="CHEBI:456215"/>
        <dbReference type="EC" id="6.1.1.14"/>
    </reaction>
</comment>
<keyword evidence="3 9" id="KW-0436">Ligase</keyword>
<comment type="caution">
    <text evidence="9">The sequence shown here is derived from an EMBL/GenBank/DDBJ whole genome shotgun (WGS) entry which is preliminary data.</text>
</comment>
<reference evidence="9 10" key="1">
    <citation type="journal article" date="2018" name="Nat. Biotechnol.">
        <title>A standardized bacterial taxonomy based on genome phylogeny substantially revises the tree of life.</title>
        <authorList>
            <person name="Parks D.H."/>
            <person name="Chuvochina M."/>
            <person name="Waite D.W."/>
            <person name="Rinke C."/>
            <person name="Skarshewski A."/>
            <person name="Chaumeil P.A."/>
            <person name="Hugenholtz P."/>
        </authorList>
    </citation>
    <scope>NUCLEOTIDE SEQUENCE [LARGE SCALE GENOMIC DNA]</scope>
    <source>
        <strain evidence="9">UBA10948</strain>
    </source>
</reference>
<keyword evidence="4" id="KW-0547">Nucleotide-binding</keyword>
<evidence type="ECO:0000256" key="8">
    <source>
        <dbReference type="ARBA" id="ARBA00047937"/>
    </source>
</evidence>
<accession>A0A354YWS3</accession>
<dbReference type="AlphaFoldDB" id="A0A354YWS3"/>
<dbReference type="InterPro" id="IPR015944">
    <property type="entry name" value="Gly-tRNA-synth_bsu"/>
</dbReference>
<evidence type="ECO:0000256" key="3">
    <source>
        <dbReference type="ARBA" id="ARBA00022598"/>
    </source>
</evidence>
<organism evidence="9 10">
    <name type="scientific">Syntrophomonas wolfei</name>
    <dbReference type="NCBI Taxonomy" id="863"/>
    <lineage>
        <taxon>Bacteria</taxon>
        <taxon>Bacillati</taxon>
        <taxon>Bacillota</taxon>
        <taxon>Clostridia</taxon>
        <taxon>Eubacteriales</taxon>
        <taxon>Syntrophomonadaceae</taxon>
        <taxon>Syntrophomonas</taxon>
    </lineage>
</organism>